<keyword evidence="1" id="KW-1133">Transmembrane helix</keyword>
<dbReference type="AlphaFoldDB" id="A0A660S8J8"/>
<accession>A0A660S8J8</accession>
<organism evidence="3 4">
    <name type="scientific">candidate division TA06 bacterium</name>
    <dbReference type="NCBI Taxonomy" id="2250710"/>
    <lineage>
        <taxon>Bacteria</taxon>
        <taxon>Bacteria division TA06</taxon>
    </lineage>
</organism>
<name>A0A660S8J8_UNCT6</name>
<feature type="domain" description="LytR/CpsA/Psr regulator C-terminal" evidence="2">
    <location>
        <begin position="53"/>
        <end position="139"/>
    </location>
</feature>
<sequence>MAKKKSKKKLSPFYKSAIFLLSVIILMMFISLFLRFTHLLSRKEESEVYRKSFTIDVRNACGDRGVASYFSSLLEKANFDVINVGNLAKCKKMSYIVYKEGLPKRKVNLISSVTGIDSVVVDSTGTYLFDVTIILGNDYKQKTALFIRRYGDKRENEK</sequence>
<reference evidence="3 4" key="1">
    <citation type="submission" date="2018-06" db="EMBL/GenBank/DDBJ databases">
        <title>Extensive metabolic versatility and redundancy in microbially diverse, dynamic hydrothermal sediments.</title>
        <authorList>
            <person name="Dombrowski N."/>
            <person name="Teske A."/>
            <person name="Baker B.J."/>
        </authorList>
    </citation>
    <scope>NUCLEOTIDE SEQUENCE [LARGE SCALE GENOMIC DNA]</scope>
    <source>
        <strain evidence="3">B35_G9</strain>
    </source>
</reference>
<dbReference type="Pfam" id="PF13399">
    <property type="entry name" value="LytR_C"/>
    <property type="match status" value="1"/>
</dbReference>
<dbReference type="InterPro" id="IPR027381">
    <property type="entry name" value="LytR/CpsA/Psr_C"/>
</dbReference>
<evidence type="ECO:0000313" key="3">
    <source>
        <dbReference type="EMBL" id="RKX66626.1"/>
    </source>
</evidence>
<comment type="caution">
    <text evidence="3">The sequence shown here is derived from an EMBL/GenBank/DDBJ whole genome shotgun (WGS) entry which is preliminary data.</text>
</comment>
<evidence type="ECO:0000259" key="2">
    <source>
        <dbReference type="Pfam" id="PF13399"/>
    </source>
</evidence>
<keyword evidence="1" id="KW-0472">Membrane</keyword>
<dbReference type="Gene3D" id="3.30.70.2390">
    <property type="match status" value="1"/>
</dbReference>
<proteinExistence type="predicted"/>
<protein>
    <recommendedName>
        <fullName evidence="2">LytR/CpsA/Psr regulator C-terminal domain-containing protein</fullName>
    </recommendedName>
</protein>
<evidence type="ECO:0000313" key="4">
    <source>
        <dbReference type="Proteomes" id="UP000282321"/>
    </source>
</evidence>
<dbReference type="EMBL" id="QNBC01000037">
    <property type="protein sequence ID" value="RKX66626.1"/>
    <property type="molecule type" value="Genomic_DNA"/>
</dbReference>
<keyword evidence="1" id="KW-0812">Transmembrane</keyword>
<dbReference type="Proteomes" id="UP000282321">
    <property type="component" value="Unassembled WGS sequence"/>
</dbReference>
<feature type="transmembrane region" description="Helical" evidence="1">
    <location>
        <begin position="12"/>
        <end position="34"/>
    </location>
</feature>
<evidence type="ECO:0000256" key="1">
    <source>
        <dbReference type="SAM" id="Phobius"/>
    </source>
</evidence>
<gene>
    <name evidence="3" type="ORF">DRP44_03710</name>
</gene>